<comment type="caution">
    <text evidence="3">The sequence shown here is derived from an EMBL/GenBank/DDBJ whole genome shotgun (WGS) entry which is preliminary data.</text>
</comment>
<sequence>MISGVKLKPIKLWPDDRGWLAEIAKQGDDAFVSIKQTNLTMTYPGVIKAFHWHRKQTDMWFVAQGAVQVVLYDLRANSPTFKKTDVYYLGEDNRQMLLIPPGVAHGYRVLGVKPALLFYHTDQVYDAANPDEERIDYNDPRIGFDWTTKFR</sequence>
<evidence type="ECO:0000256" key="2">
    <source>
        <dbReference type="PIRSR" id="PIRSR600888-3"/>
    </source>
</evidence>
<evidence type="ECO:0000313" key="3">
    <source>
        <dbReference type="EMBL" id="PIU75059.1"/>
    </source>
</evidence>
<keyword evidence="3" id="KW-0946">Virion</keyword>
<keyword evidence="3" id="KW-0167">Capsid protein</keyword>
<dbReference type="InterPro" id="IPR000888">
    <property type="entry name" value="RmlC-like"/>
</dbReference>
<feature type="site" description="Participates in a stacking interaction with the thymidine ring of dTDP-4-oxo-6-deoxyglucose" evidence="2">
    <location>
        <position position="125"/>
    </location>
</feature>
<dbReference type="Gene3D" id="2.60.120.10">
    <property type="entry name" value="Jelly Rolls"/>
    <property type="match status" value="1"/>
</dbReference>
<evidence type="ECO:0000313" key="4">
    <source>
        <dbReference type="Proteomes" id="UP000228775"/>
    </source>
</evidence>
<dbReference type="InterPro" id="IPR014710">
    <property type="entry name" value="RmlC-like_jellyroll"/>
</dbReference>
<dbReference type="GO" id="GO:0000271">
    <property type="term" value="P:polysaccharide biosynthetic process"/>
    <property type="evidence" value="ECO:0007669"/>
    <property type="project" value="TreeGrafter"/>
</dbReference>
<dbReference type="SUPFAM" id="SSF51182">
    <property type="entry name" value="RmlC-like cupins"/>
    <property type="match status" value="1"/>
</dbReference>
<dbReference type="GO" id="GO:0019305">
    <property type="term" value="P:dTDP-rhamnose biosynthetic process"/>
    <property type="evidence" value="ECO:0007669"/>
    <property type="project" value="TreeGrafter"/>
</dbReference>
<proteinExistence type="predicted"/>
<feature type="active site" description="Proton donor" evidence="1">
    <location>
        <position position="119"/>
    </location>
</feature>
<protein>
    <submittedName>
        <fullName evidence="3">Spore coat protein</fullName>
    </submittedName>
</protein>
<dbReference type="GO" id="GO:0008830">
    <property type="term" value="F:dTDP-4-dehydrorhamnose 3,5-epimerase activity"/>
    <property type="evidence" value="ECO:0007669"/>
    <property type="project" value="InterPro"/>
</dbReference>
<dbReference type="Pfam" id="PF00908">
    <property type="entry name" value="dTDP_sugar_isom"/>
    <property type="match status" value="1"/>
</dbReference>
<reference evidence="4" key="1">
    <citation type="submission" date="2017-09" db="EMBL/GenBank/DDBJ databases">
        <title>Depth-based differentiation of microbial function through sediment-hosted aquifers and enrichment of novel symbionts in the deep terrestrial subsurface.</title>
        <authorList>
            <person name="Probst A.J."/>
            <person name="Ladd B."/>
            <person name="Jarett J.K."/>
            <person name="Geller-Mcgrath D.E."/>
            <person name="Sieber C.M.K."/>
            <person name="Emerson J.B."/>
            <person name="Anantharaman K."/>
            <person name="Thomas B.C."/>
            <person name="Malmstrom R."/>
            <person name="Stieglmeier M."/>
            <person name="Klingl A."/>
            <person name="Woyke T."/>
            <person name="Ryan C.M."/>
            <person name="Banfield J.F."/>
        </authorList>
    </citation>
    <scope>NUCLEOTIDE SEQUENCE [LARGE SCALE GENOMIC DNA]</scope>
</reference>
<dbReference type="InterPro" id="IPR011051">
    <property type="entry name" value="RmlC_Cupin_sf"/>
</dbReference>
<evidence type="ECO:0000256" key="1">
    <source>
        <dbReference type="PIRSR" id="PIRSR600888-1"/>
    </source>
</evidence>
<feature type="active site" description="Proton acceptor" evidence="1">
    <location>
        <position position="51"/>
    </location>
</feature>
<name>A0A2M7AWW5_9BACT</name>
<dbReference type="PANTHER" id="PTHR21047">
    <property type="entry name" value="DTDP-6-DEOXY-D-GLUCOSE-3,5 EPIMERASE"/>
    <property type="match status" value="1"/>
</dbReference>
<dbReference type="EMBL" id="PEVY01000057">
    <property type="protein sequence ID" value="PIU75059.1"/>
    <property type="molecule type" value="Genomic_DNA"/>
</dbReference>
<accession>A0A2M7AWW5</accession>
<gene>
    <name evidence="3" type="ORF">COS76_02765</name>
</gene>
<dbReference type="PANTHER" id="PTHR21047:SF2">
    <property type="entry name" value="THYMIDINE DIPHOSPHO-4-KETO-RHAMNOSE 3,5-EPIMERASE"/>
    <property type="match status" value="1"/>
</dbReference>
<dbReference type="Proteomes" id="UP000228775">
    <property type="component" value="Unassembled WGS sequence"/>
</dbReference>
<organism evidence="3 4">
    <name type="scientific">Candidatus Portnoybacteria bacterium CG06_land_8_20_14_3_00_39_12</name>
    <dbReference type="NCBI Taxonomy" id="1974809"/>
    <lineage>
        <taxon>Bacteria</taxon>
        <taxon>Candidatus Portnoyibacteriota</taxon>
    </lineage>
</organism>
<dbReference type="GO" id="GO:0005829">
    <property type="term" value="C:cytosol"/>
    <property type="evidence" value="ECO:0007669"/>
    <property type="project" value="TreeGrafter"/>
</dbReference>
<dbReference type="AlphaFoldDB" id="A0A2M7AWW5"/>